<feature type="non-terminal residue" evidence="1">
    <location>
        <position position="1"/>
    </location>
</feature>
<proteinExistence type="predicted"/>
<reference evidence="1 2" key="1">
    <citation type="journal article" date="2015" name="Nature">
        <title>rRNA introns, odd ribosomes, and small enigmatic genomes across a large radiation of phyla.</title>
        <authorList>
            <person name="Brown C.T."/>
            <person name="Hug L.A."/>
            <person name="Thomas B.C."/>
            <person name="Sharon I."/>
            <person name="Castelle C.J."/>
            <person name="Singh A."/>
            <person name="Wilkins M.J."/>
            <person name="Williams K.H."/>
            <person name="Banfield J.F."/>
        </authorList>
    </citation>
    <scope>NUCLEOTIDE SEQUENCE [LARGE SCALE GENOMIC DNA]</scope>
</reference>
<gene>
    <name evidence="1" type="ORF">UV26_C0031G0001</name>
</gene>
<dbReference type="Proteomes" id="UP000034678">
    <property type="component" value="Unassembled WGS sequence"/>
</dbReference>
<protein>
    <recommendedName>
        <fullName evidence="3">F5/8 type C domain-containing protein</fullName>
    </recommendedName>
</protein>
<evidence type="ECO:0000313" key="1">
    <source>
        <dbReference type="EMBL" id="KKS59037.1"/>
    </source>
</evidence>
<organism evidence="1 2">
    <name type="scientific">candidate division WWE3 bacterium GW2011_GWF2_42_42</name>
    <dbReference type="NCBI Taxonomy" id="1619142"/>
    <lineage>
        <taxon>Bacteria</taxon>
        <taxon>Katanobacteria</taxon>
    </lineage>
</organism>
<evidence type="ECO:0008006" key="3">
    <source>
        <dbReference type="Google" id="ProtNLM"/>
    </source>
</evidence>
<dbReference type="EMBL" id="LCDU01000031">
    <property type="protein sequence ID" value="KKS59037.1"/>
    <property type="molecule type" value="Genomic_DNA"/>
</dbReference>
<dbReference type="InterPro" id="IPR008979">
    <property type="entry name" value="Galactose-bd-like_sf"/>
</dbReference>
<accession>A0A0G1ADB1</accession>
<dbReference type="STRING" id="1619142.UV26_C0031G0001"/>
<evidence type="ECO:0000313" key="2">
    <source>
        <dbReference type="Proteomes" id="UP000034678"/>
    </source>
</evidence>
<name>A0A0G1ADB1_UNCKA</name>
<dbReference type="Gene3D" id="2.60.120.260">
    <property type="entry name" value="Galactose-binding domain-like"/>
    <property type="match status" value="1"/>
</dbReference>
<comment type="caution">
    <text evidence="1">The sequence shown here is derived from an EMBL/GenBank/DDBJ whole genome shotgun (WGS) entry which is preliminary data.</text>
</comment>
<dbReference type="SUPFAM" id="SSF49785">
    <property type="entry name" value="Galactose-binding domain-like"/>
    <property type="match status" value="1"/>
</dbReference>
<sequence length="1584" mass="160406">TRLGIGTSAPLAALDVSGTTWLRGLSANSGLFVNQSGYVGIGTTNPGQLLSVNGTLGILESGSSPTHYSILQGGDQTASITYTLPTGLPASDAFMKSDSSGVMSWDINTYIPNVLAGVSGGLVYGGTGGNKSLSSVGATITASSSWDPVNYGPYKAIDGTDSGNPWNCNTVVGDGGCYLIVDLKGAYTINQIRLVTDGPGTRFATTVEIYGGPSEGGPFTLVDTIYPTAAITNTSITPGSHRFWKIQATEGGSSSWRVFELSLYTESGSPASLAIGTPGQFLTVSGDSAPAWANLSSYAVTSITAGSGLTGGTGPGATTINIGAGSGISLAADSITIDTDTTGTTTVTSNNSGLEVTADGLRLLGGCGADQILKWNSTGSYWYCAADTGSPTATIGGSGLATQVAFFSSSTAVSGSNNLWWDNSTSRLGIGTSGPSYNLDVAGSANVTNLFIAGSQVTADATELNLLDGRTGTLLDTNNVSSYSVTAVIAGSGLSGGTGPGATTINVGAGNGISLLDDSITLDTDTTGTTSVKSSNSGLEVTASGLKLLGGCTDTQTLVWDATASVWGASGQLTFWDGSTSITGSNSLYWDSTNARLGLGTTAPTSQLEISGTGVANGQFRIAYDSSNYTKFSVDSTGALTLVNNGTNIAKFGAATTEFYTPTTFSASGDVSMGYDLNFTNQEGSRIESYGPITIISGENHESNDLTLKTFNAGDVVADLTGTGRLKLYGTDTTLLFDTRTTTDTDYWMGVIDDAAGDDDDILSIGKGLTNGTSTYLTLNSTGNLGVGTTAPATKLDVSGTTWLRGLSANSGLFINASGNVGIGTTAPTAWLDIAAATTAKPSIRIASGAEPTSPVTGDMYNDGDQLYYYNGSVWQDLGSTGSGASGTAGSGAAGQITFWNGTSSLTGSNSLWWNTANGNLGVGTSGPTAKLMVAGSADTAQVVIRANATQSAASPLIQLQSATGIEWMDISSDDASNVYVGRLAGSANTLGGGASGVYNTFIGAAAGQSNTVGYKNTALGYQALNSNTTGNSNVAVGYSALTINGIGNFNTALGYSAGNNNYDGSSNIFLGYKAGYYEEGSNKLYIDNNSSPGGSAFIYGDMSSDLLTFNANVGVGKTNPTAWLDIAAATTAKPSIRIATGAEPSAPVTGDIYNDGDQLKYYNGSTWQDLGATGAGASGVSGSGVSGQVTFWNGTGSIAGNNNLWVDAANARLGIGTTNPLTNLHIVDSESGALAILTNTNTTSASGGAGIITYADDGAALSAGDRFGYLMFGGAKDNAHSLVNAVGISAWASENWGASSAGGDMAFETTSPSSTTRTEKMRITAAGNVGIGTTGPTDTLELSGTGTIGLSLTRSGVTGRLYNDGNVHLNGGGNLWLDGTNLYINAGNTNQVGIGSSDLHATLDVNAAGSGNGLAFAIKDSSDVYRFAVQDNGNVGIGTTNPISALQVAGDIFPTGDDTYDLGSSGLRWQDVYIGPSSIHMGTNGNEAIMRYLTAQNFLGFDPDGDSVFEFTMNDSGNLGIGTTNPLYNLDVAGSANVTNLFISGSQITADATQLNLLTGRSGTLLDSVNVASYATTGVTPNT</sequence>
<dbReference type="PATRIC" id="fig|1619142.3.peg.784"/>